<dbReference type="GO" id="GO:0005886">
    <property type="term" value="C:plasma membrane"/>
    <property type="evidence" value="ECO:0007669"/>
    <property type="project" value="TreeGrafter"/>
</dbReference>
<dbReference type="Pfam" id="PF00339">
    <property type="entry name" value="Arrestin_N"/>
    <property type="match status" value="1"/>
</dbReference>
<dbReference type="InterPro" id="IPR014752">
    <property type="entry name" value="Arrestin-like_C"/>
</dbReference>
<dbReference type="AlphaFoldDB" id="A0A9N9FSP9"/>
<name>A0A9N9FSP9_9GLOM</name>
<reference evidence="3" key="1">
    <citation type="submission" date="2021-06" db="EMBL/GenBank/DDBJ databases">
        <authorList>
            <person name="Kallberg Y."/>
            <person name="Tangrot J."/>
            <person name="Rosling A."/>
        </authorList>
    </citation>
    <scope>NUCLEOTIDE SEQUENCE</scope>
    <source>
        <strain evidence="3">CL551</strain>
    </source>
</reference>
<dbReference type="Gene3D" id="2.60.40.640">
    <property type="match status" value="2"/>
</dbReference>
<feature type="compositionally biased region" description="Pro residues" evidence="1">
    <location>
        <begin position="445"/>
        <end position="454"/>
    </location>
</feature>
<dbReference type="SMART" id="SM01017">
    <property type="entry name" value="Arrestin_C"/>
    <property type="match status" value="1"/>
</dbReference>
<gene>
    <name evidence="3" type="ORF">AMORRO_LOCUS5942</name>
</gene>
<dbReference type="EMBL" id="CAJVPV010003772">
    <property type="protein sequence ID" value="CAG8559341.1"/>
    <property type="molecule type" value="Genomic_DNA"/>
</dbReference>
<dbReference type="GO" id="GO:0030674">
    <property type="term" value="F:protein-macromolecule adaptor activity"/>
    <property type="evidence" value="ECO:0007669"/>
    <property type="project" value="TreeGrafter"/>
</dbReference>
<dbReference type="GO" id="GO:0005829">
    <property type="term" value="C:cytosol"/>
    <property type="evidence" value="ECO:0007669"/>
    <property type="project" value="TreeGrafter"/>
</dbReference>
<evidence type="ECO:0000256" key="1">
    <source>
        <dbReference type="SAM" id="MobiDB-lite"/>
    </source>
</evidence>
<keyword evidence="4" id="KW-1185">Reference proteome</keyword>
<sequence length="454" mass="51270">MPNISQTQSSCTQSSCTQSSCTLSTTFNSLHTKQRPNSLLRFTGIISSSSNLKINLVEPILFIRGSPQESTGCFLRGELCLNLSKPMKIKKIEMKFVGKLKTFWPEGKISYNANSNRNDLCEKREIITHDWTFLAPITSSDTSNVTQYQLLPAGIHTYPFELFLPGNLPETIKAYRGNVTYKLVANVVRQGFLPNVNITRYVPIVRTLLDEQNSQGLSVSNTKESLNYEISIPRRAYALGDTIEIDVKLRPTVKNLRVIGGKIELNEDSTYKAGTQKYREINSLSSLQVKDYGEQRIPMERRNINEGDLSNNTLEDEYIVIPESDLEDENVYYHNLITFPIPKRTNSTHPSCKSSSITITHQLKFTFTTSELLTNGTLKKRKKTEVKVEIPVILLSCRCASDELPTYEEGEYLGDSGYYIYGESNLDSGYTSEGSESHLERSAVEPPPSYYDLH</sequence>
<evidence type="ECO:0000313" key="3">
    <source>
        <dbReference type="EMBL" id="CAG8559341.1"/>
    </source>
</evidence>
<dbReference type="Pfam" id="PF02752">
    <property type="entry name" value="Arrestin_C"/>
    <property type="match status" value="1"/>
</dbReference>
<dbReference type="PANTHER" id="PTHR11188">
    <property type="entry name" value="ARRESTIN DOMAIN CONTAINING PROTEIN"/>
    <property type="match status" value="1"/>
</dbReference>
<evidence type="ECO:0000259" key="2">
    <source>
        <dbReference type="SMART" id="SM01017"/>
    </source>
</evidence>
<accession>A0A9N9FSP9</accession>
<protein>
    <submittedName>
        <fullName evidence="3">9847_t:CDS:1</fullName>
    </submittedName>
</protein>
<feature type="domain" description="Arrestin C-terminal-like" evidence="2">
    <location>
        <begin position="222"/>
        <end position="399"/>
    </location>
</feature>
<dbReference type="InterPro" id="IPR011022">
    <property type="entry name" value="Arrestin_C-like"/>
</dbReference>
<proteinExistence type="predicted"/>
<comment type="caution">
    <text evidence="3">The sequence shown here is derived from an EMBL/GenBank/DDBJ whole genome shotgun (WGS) entry which is preliminary data.</text>
</comment>
<dbReference type="InterPro" id="IPR011021">
    <property type="entry name" value="Arrestin-like_N"/>
</dbReference>
<feature type="region of interest" description="Disordered" evidence="1">
    <location>
        <begin position="429"/>
        <end position="454"/>
    </location>
</feature>
<dbReference type="GO" id="GO:0031625">
    <property type="term" value="F:ubiquitin protein ligase binding"/>
    <property type="evidence" value="ECO:0007669"/>
    <property type="project" value="TreeGrafter"/>
</dbReference>
<dbReference type="InterPro" id="IPR014756">
    <property type="entry name" value="Ig_E-set"/>
</dbReference>
<dbReference type="OrthoDB" id="2333384at2759"/>
<dbReference type="PANTHER" id="PTHR11188:SF17">
    <property type="entry name" value="FI21816P1"/>
    <property type="match status" value="1"/>
</dbReference>
<dbReference type="InterPro" id="IPR050357">
    <property type="entry name" value="Arrestin_domain-protein"/>
</dbReference>
<evidence type="ECO:0000313" key="4">
    <source>
        <dbReference type="Proteomes" id="UP000789342"/>
    </source>
</evidence>
<dbReference type="Proteomes" id="UP000789342">
    <property type="component" value="Unassembled WGS sequence"/>
</dbReference>
<dbReference type="SUPFAM" id="SSF81296">
    <property type="entry name" value="E set domains"/>
    <property type="match status" value="1"/>
</dbReference>
<dbReference type="GO" id="GO:0070086">
    <property type="term" value="P:ubiquitin-dependent endocytosis"/>
    <property type="evidence" value="ECO:0007669"/>
    <property type="project" value="TreeGrafter"/>
</dbReference>
<organism evidence="3 4">
    <name type="scientific">Acaulospora morrowiae</name>
    <dbReference type="NCBI Taxonomy" id="94023"/>
    <lineage>
        <taxon>Eukaryota</taxon>
        <taxon>Fungi</taxon>
        <taxon>Fungi incertae sedis</taxon>
        <taxon>Mucoromycota</taxon>
        <taxon>Glomeromycotina</taxon>
        <taxon>Glomeromycetes</taxon>
        <taxon>Diversisporales</taxon>
        <taxon>Acaulosporaceae</taxon>
        <taxon>Acaulospora</taxon>
    </lineage>
</organism>